<organism evidence="1">
    <name type="scientific">Zea mays</name>
    <name type="common">Maize</name>
    <dbReference type="NCBI Taxonomy" id="4577"/>
    <lineage>
        <taxon>Eukaryota</taxon>
        <taxon>Viridiplantae</taxon>
        <taxon>Streptophyta</taxon>
        <taxon>Embryophyta</taxon>
        <taxon>Tracheophyta</taxon>
        <taxon>Spermatophyta</taxon>
        <taxon>Magnoliopsida</taxon>
        <taxon>Liliopsida</taxon>
        <taxon>Poales</taxon>
        <taxon>Poaceae</taxon>
        <taxon>PACMAD clade</taxon>
        <taxon>Panicoideae</taxon>
        <taxon>Andropogonodae</taxon>
        <taxon>Andropogoneae</taxon>
        <taxon>Tripsacinae</taxon>
        <taxon>Zea</taxon>
    </lineage>
</organism>
<dbReference type="EMBL" id="CM007650">
    <property type="protein sequence ID" value="ONM55552.1"/>
    <property type="molecule type" value="Genomic_DNA"/>
</dbReference>
<dbReference type="GO" id="GO:0016787">
    <property type="term" value="F:hydrolase activity"/>
    <property type="evidence" value="ECO:0007669"/>
    <property type="project" value="UniProtKB-KW"/>
</dbReference>
<proteinExistence type="predicted"/>
<name>A0A1D6I637_MAIZE</name>
<sequence length="99" mass="10845">MEYDRIFGTSGYMCPVVSSAVVPEGDNQSYLRQGSSWNPSSSGHDMDEAGKFARQYQGGYQAGGGAPVGGWETPSFSYADQGGLYPIWEEQMESYEAMY</sequence>
<accession>A0A1D6I637</accession>
<keyword evidence="1" id="KW-0378">Hydrolase</keyword>
<dbReference type="AlphaFoldDB" id="A0A1D6I637"/>
<dbReference type="PaxDb" id="4577-GRMZM2G000404_P01"/>
<dbReference type="ExpressionAtlas" id="A0A1D6I637">
    <property type="expression patterns" value="baseline and differential"/>
</dbReference>
<evidence type="ECO:0000313" key="1">
    <source>
        <dbReference type="EMBL" id="ONM55552.1"/>
    </source>
</evidence>
<protein>
    <submittedName>
        <fullName evidence="1">Ubiquitin carboxyl-terminal hydrolase 17</fullName>
    </submittedName>
</protein>
<reference evidence="1" key="1">
    <citation type="submission" date="2015-12" db="EMBL/GenBank/DDBJ databases">
        <title>Update maize B73 reference genome by single molecule sequencing technologies.</title>
        <authorList>
            <consortium name="Maize Genome Sequencing Project"/>
            <person name="Ware D."/>
        </authorList>
    </citation>
    <scope>NUCLEOTIDE SEQUENCE [LARGE SCALE GENOMIC DNA]</scope>
    <source>
        <tissue evidence="1">Seedling</tissue>
    </source>
</reference>
<gene>
    <name evidence="1" type="ORF">ZEAMMB73_Zm00001d020769</name>
</gene>